<feature type="non-terminal residue" evidence="3">
    <location>
        <position position="1"/>
    </location>
</feature>
<dbReference type="InterPro" id="IPR045341">
    <property type="entry name" value="DUF6532"/>
</dbReference>
<dbReference type="AlphaFoldDB" id="S8DFW9"/>
<organism evidence="3 4">
    <name type="scientific">Fomitopsis schrenkii</name>
    <name type="common">Brown rot fungus</name>
    <dbReference type="NCBI Taxonomy" id="2126942"/>
    <lineage>
        <taxon>Eukaryota</taxon>
        <taxon>Fungi</taxon>
        <taxon>Dikarya</taxon>
        <taxon>Basidiomycota</taxon>
        <taxon>Agaricomycotina</taxon>
        <taxon>Agaricomycetes</taxon>
        <taxon>Polyporales</taxon>
        <taxon>Fomitopsis</taxon>
    </lineage>
</organism>
<feature type="domain" description="DUF6532" evidence="2">
    <location>
        <begin position="119"/>
        <end position="355"/>
    </location>
</feature>
<evidence type="ECO:0000313" key="3">
    <source>
        <dbReference type="EMBL" id="EPS92476.1"/>
    </source>
</evidence>
<evidence type="ECO:0000256" key="1">
    <source>
        <dbReference type="SAM" id="MobiDB-lite"/>
    </source>
</evidence>
<protein>
    <recommendedName>
        <fullName evidence="2">DUF6532 domain-containing protein</fullName>
    </recommendedName>
</protein>
<name>S8DFW9_FOMSC</name>
<accession>S8DFW9</accession>
<proteinExistence type="predicted"/>
<reference evidence="3 4" key="1">
    <citation type="journal article" date="2012" name="Science">
        <title>The Paleozoic origin of enzymatic lignin decomposition reconstructed from 31 fungal genomes.</title>
        <authorList>
            <person name="Floudas D."/>
            <person name="Binder M."/>
            <person name="Riley R."/>
            <person name="Barry K."/>
            <person name="Blanchette R.A."/>
            <person name="Henrissat B."/>
            <person name="Martinez A.T."/>
            <person name="Otillar R."/>
            <person name="Spatafora J.W."/>
            <person name="Yadav J.S."/>
            <person name="Aerts A."/>
            <person name="Benoit I."/>
            <person name="Boyd A."/>
            <person name="Carlson A."/>
            <person name="Copeland A."/>
            <person name="Coutinho P.M."/>
            <person name="de Vries R.P."/>
            <person name="Ferreira P."/>
            <person name="Findley K."/>
            <person name="Foster B."/>
            <person name="Gaskell J."/>
            <person name="Glotzer D."/>
            <person name="Gorecki P."/>
            <person name="Heitman J."/>
            <person name="Hesse C."/>
            <person name="Hori C."/>
            <person name="Igarashi K."/>
            <person name="Jurgens J.A."/>
            <person name="Kallen N."/>
            <person name="Kersten P."/>
            <person name="Kohler A."/>
            <person name="Kuees U."/>
            <person name="Kumar T.K.A."/>
            <person name="Kuo A."/>
            <person name="LaButti K."/>
            <person name="Larrondo L.F."/>
            <person name="Lindquist E."/>
            <person name="Ling A."/>
            <person name="Lombard V."/>
            <person name="Lucas S."/>
            <person name="Lundell T."/>
            <person name="Martin R."/>
            <person name="McLaughlin D.J."/>
            <person name="Morgenstern I."/>
            <person name="Morin E."/>
            <person name="Murat C."/>
            <person name="Nagy L.G."/>
            <person name="Nolan M."/>
            <person name="Ohm R.A."/>
            <person name="Patyshakuliyeva A."/>
            <person name="Rokas A."/>
            <person name="Ruiz-Duenas F.J."/>
            <person name="Sabat G."/>
            <person name="Salamov A."/>
            <person name="Samejima M."/>
            <person name="Schmutz J."/>
            <person name="Slot J.C."/>
            <person name="St John F."/>
            <person name="Stenlid J."/>
            <person name="Sun H."/>
            <person name="Sun S."/>
            <person name="Syed K."/>
            <person name="Tsang A."/>
            <person name="Wiebenga A."/>
            <person name="Young D."/>
            <person name="Pisabarro A."/>
            <person name="Eastwood D.C."/>
            <person name="Martin F."/>
            <person name="Cullen D."/>
            <person name="Grigoriev I.V."/>
            <person name="Hibbett D.S."/>
        </authorList>
    </citation>
    <scope>NUCLEOTIDE SEQUENCE</scope>
    <source>
        <strain evidence="4">FP-58527</strain>
    </source>
</reference>
<feature type="compositionally biased region" description="Basic residues" evidence="1">
    <location>
        <begin position="68"/>
        <end position="87"/>
    </location>
</feature>
<dbReference type="EMBL" id="KE504554">
    <property type="protein sequence ID" value="EPS92476.1"/>
    <property type="molecule type" value="Genomic_DNA"/>
</dbReference>
<dbReference type="InParanoid" id="S8DFW9"/>
<keyword evidence="4" id="KW-1185">Reference proteome</keyword>
<feature type="compositionally biased region" description="Acidic residues" evidence="1">
    <location>
        <begin position="45"/>
        <end position="63"/>
    </location>
</feature>
<dbReference type="Pfam" id="PF20149">
    <property type="entry name" value="DUF6532"/>
    <property type="match status" value="1"/>
</dbReference>
<dbReference type="HOGENOM" id="CLU_031770_1_0_1"/>
<gene>
    <name evidence="3" type="ORF">FOMPIDRAFT_1056834</name>
</gene>
<evidence type="ECO:0000259" key="2">
    <source>
        <dbReference type="Pfam" id="PF20149"/>
    </source>
</evidence>
<evidence type="ECO:0000313" key="4">
    <source>
        <dbReference type="Proteomes" id="UP000015241"/>
    </source>
</evidence>
<feature type="region of interest" description="Disordered" evidence="1">
    <location>
        <begin position="1"/>
        <end position="105"/>
    </location>
</feature>
<dbReference type="OrthoDB" id="2790754at2759"/>
<dbReference type="Proteomes" id="UP000015241">
    <property type="component" value="Unassembled WGS sequence"/>
</dbReference>
<feature type="compositionally biased region" description="Basic and acidic residues" evidence="1">
    <location>
        <begin position="88"/>
        <end position="105"/>
    </location>
</feature>
<sequence length="377" mass="42462">VPSRGKTKPQEDTAGGNAQDELPKKPAWMATTADEYDNGQTRESQDEEESEVEVGDGSSDEDVQVLKTSKKGKASASKGRGKGKKSRSRDDDGTGTKGDSRGRAMLRELPKEVRLIVTRANMFLRLYICLEKAWTEEKKTGDAKLPNKHTVAKQAISDVWKLRDDEGKPYQHFDLGFKILNRDNNEDLRNDVFSLIWTGAPQLRNQVKKEAKSVVEDTYGLKNLPAVRRVSAALFLLKYNPQGNNSIPNFVFDNIDLQWSDDDVDIKASTLNRKRPFQHAAIYTLIARYWFSNPREALMKSAKNVEERFLSMPDNLIVFVCNAIESALADIATGVHQFTNKVYAPKWVNLMDLLKVMKARAPEVHAALKMFLGDSVR</sequence>